<dbReference type="EMBL" id="MKIM01000017">
    <property type="protein sequence ID" value="OLP46935.1"/>
    <property type="molecule type" value="Genomic_DNA"/>
</dbReference>
<dbReference type="RefSeq" id="WP_075637524.1">
    <property type="nucleotide sequence ID" value="NZ_MKIM01000017.1"/>
</dbReference>
<evidence type="ECO:0000313" key="2">
    <source>
        <dbReference type="EMBL" id="OLP46935.1"/>
    </source>
</evidence>
<dbReference type="AlphaFoldDB" id="A0A1Q8ZYD9"/>
<proteinExistence type="predicted"/>
<dbReference type="Proteomes" id="UP000186894">
    <property type="component" value="Unassembled WGS sequence"/>
</dbReference>
<accession>A0A1Q8ZYD9</accession>
<organism evidence="2 3">
    <name type="scientific">Rhizobium oryziradicis</name>
    <dbReference type="NCBI Taxonomy" id="1867956"/>
    <lineage>
        <taxon>Bacteria</taxon>
        <taxon>Pseudomonadati</taxon>
        <taxon>Pseudomonadota</taxon>
        <taxon>Alphaproteobacteria</taxon>
        <taxon>Hyphomicrobiales</taxon>
        <taxon>Rhizobiaceae</taxon>
        <taxon>Rhizobium/Agrobacterium group</taxon>
        <taxon>Rhizobium</taxon>
    </lineage>
</organism>
<keyword evidence="3" id="KW-1185">Reference proteome</keyword>
<evidence type="ECO:0000313" key="3">
    <source>
        <dbReference type="Proteomes" id="UP000186894"/>
    </source>
</evidence>
<feature type="signal peptide" evidence="1">
    <location>
        <begin position="1"/>
        <end position="22"/>
    </location>
</feature>
<gene>
    <name evidence="2" type="ORF">BJF95_02230</name>
</gene>
<dbReference type="STRING" id="1867956.BJF95_02230"/>
<evidence type="ECO:0008006" key="4">
    <source>
        <dbReference type="Google" id="ProtNLM"/>
    </source>
</evidence>
<dbReference type="SUPFAM" id="SSF53850">
    <property type="entry name" value="Periplasmic binding protein-like II"/>
    <property type="match status" value="1"/>
</dbReference>
<feature type="chain" id="PRO_5013181022" description="Solute-binding protein family 3/N-terminal domain-containing protein" evidence="1">
    <location>
        <begin position="23"/>
        <end position="288"/>
    </location>
</feature>
<evidence type="ECO:0000256" key="1">
    <source>
        <dbReference type="SAM" id="SignalP"/>
    </source>
</evidence>
<keyword evidence="1" id="KW-0732">Signal</keyword>
<comment type="caution">
    <text evidence="2">The sequence shown here is derived from an EMBL/GenBank/DDBJ whole genome shotgun (WGS) entry which is preliminary data.</text>
</comment>
<protein>
    <recommendedName>
        <fullName evidence="4">Solute-binding protein family 3/N-terminal domain-containing protein</fullName>
    </recommendedName>
</protein>
<reference evidence="2 3" key="1">
    <citation type="submission" date="2016-09" db="EMBL/GenBank/DDBJ databases">
        <title>Rhizobium oryziradicis sp. nov., isolated from the root of rice.</title>
        <authorList>
            <person name="Zhao J."/>
            <person name="Zhang X."/>
        </authorList>
    </citation>
    <scope>NUCLEOTIDE SEQUENCE [LARGE SCALE GENOMIC DNA]</scope>
    <source>
        <strain evidence="2 3">N19</strain>
    </source>
</reference>
<name>A0A1Q8ZYD9_9HYPH</name>
<sequence>MIVRALFFIIATAFTVVTAAHAQEAKAIYYNSSGNKEKTLGFKALQLAFEKIGNPYVLKPSTIGFNTTNAMIEALTNGDKLDILWASASNKASEKLLAVPFPIDRGLLGMRILLIDGARQNEFSQVKNLDDLKKFVALQGLGWADVDVLRKSGLTVRTGSPKNLYKMTVGGRGDHFARGAFEAFNEQSREVANVPGLAVEKTILLQYESSNTFYVKKNNTKLRDDILRGLEIAWKDGSYNALFFDDADVKTALSKGDFKNRTLIKINNPNFPTDLAKADARYWYDPKQ</sequence>
<dbReference type="OrthoDB" id="547680at2"/>